<evidence type="ECO:0000313" key="2">
    <source>
        <dbReference type="WBParaSite" id="Csp11.Scaffold630.g22292.t1"/>
    </source>
</evidence>
<dbReference type="AlphaFoldDB" id="A0A1I7V4F6"/>
<dbReference type="Pfam" id="PF06542">
    <property type="entry name" value="PHA-1"/>
    <property type="match status" value="1"/>
</dbReference>
<organism evidence="1 2">
    <name type="scientific">Caenorhabditis tropicalis</name>
    <dbReference type="NCBI Taxonomy" id="1561998"/>
    <lineage>
        <taxon>Eukaryota</taxon>
        <taxon>Metazoa</taxon>
        <taxon>Ecdysozoa</taxon>
        <taxon>Nematoda</taxon>
        <taxon>Chromadorea</taxon>
        <taxon>Rhabditida</taxon>
        <taxon>Rhabditina</taxon>
        <taxon>Rhabditomorpha</taxon>
        <taxon>Rhabditoidea</taxon>
        <taxon>Rhabditidae</taxon>
        <taxon>Peloderinae</taxon>
        <taxon>Caenorhabditis</taxon>
    </lineage>
</organism>
<dbReference type="Proteomes" id="UP000095282">
    <property type="component" value="Unplaced"/>
</dbReference>
<sequence length="157" mass="17988">MDTEISSKVFQNPLILERILSSVLDENNTISNQYLRLVSKSFDHGYLSFLKKRNREIRIESMRASVFVNCEKVEIRKLVSYFKFLNSVVKVNVRKVEVFGTGELHSAFRQPVHDLILKGFIEGNYNSIEKLVGLTDLCDGCTDCIRMSVTCLDYGPI</sequence>
<name>A0A1I7V4F6_9PELO</name>
<reference evidence="2" key="1">
    <citation type="submission" date="2016-11" db="UniProtKB">
        <authorList>
            <consortium name="WormBaseParasite"/>
        </authorList>
    </citation>
    <scope>IDENTIFICATION</scope>
</reference>
<dbReference type="WBParaSite" id="Csp11.Scaffold630.g22292.t1">
    <property type="protein sequence ID" value="Csp11.Scaffold630.g22292.t1"/>
    <property type="gene ID" value="Csp11.Scaffold630.g22292"/>
</dbReference>
<protein>
    <submittedName>
        <fullName evidence="2">FTH domain-containing protein</fullName>
    </submittedName>
</protein>
<evidence type="ECO:0000313" key="1">
    <source>
        <dbReference type="Proteomes" id="UP000095282"/>
    </source>
</evidence>
<keyword evidence="1" id="KW-1185">Reference proteome</keyword>
<dbReference type="InterPro" id="IPR009497">
    <property type="entry name" value="Regulator_protein_PHA-1"/>
</dbReference>
<accession>A0A1I7V4F6</accession>
<proteinExistence type="predicted"/>